<dbReference type="HOGENOM" id="CLU_165255_1_2_4"/>
<gene>
    <name evidence="3" type="ordered locus">Pnuc_1718</name>
</gene>
<sequence>MTESINIPFNAEVDAIGMNCPLPILRTKKALATMQSGEVLKIKATDSGAARDFPAFAKQTGNELIGSATEGDVLVFFLKRR</sequence>
<proteinExistence type="inferred from homology"/>
<dbReference type="AlphaFoldDB" id="A4SZL7"/>
<dbReference type="Pfam" id="PF01206">
    <property type="entry name" value="TusA"/>
    <property type="match status" value="1"/>
</dbReference>
<dbReference type="PANTHER" id="PTHR33279">
    <property type="entry name" value="SULFUR CARRIER PROTEIN YEDF-RELATED"/>
    <property type="match status" value="1"/>
</dbReference>
<dbReference type="eggNOG" id="COG0425">
    <property type="taxonomic scope" value="Bacteria"/>
</dbReference>
<evidence type="ECO:0000313" key="3">
    <source>
        <dbReference type="EMBL" id="ABP34931.1"/>
    </source>
</evidence>
<dbReference type="KEGG" id="pnu:Pnuc_1718"/>
<evidence type="ECO:0000313" key="4">
    <source>
        <dbReference type="Proteomes" id="UP000000231"/>
    </source>
</evidence>
<comment type="similarity">
    <text evidence="1">Belongs to the sulfur carrier protein TusA family.</text>
</comment>
<name>A4SZL7_POLAQ</name>
<dbReference type="InterPro" id="IPR001455">
    <property type="entry name" value="TusA-like"/>
</dbReference>
<evidence type="ECO:0000259" key="2">
    <source>
        <dbReference type="PROSITE" id="PS01148"/>
    </source>
</evidence>
<dbReference type="PANTHER" id="PTHR33279:SF6">
    <property type="entry name" value="SULFUR CARRIER PROTEIN YEDF-RELATED"/>
    <property type="match status" value="1"/>
</dbReference>
<protein>
    <submittedName>
        <fullName evidence="3">SirA family protein</fullName>
    </submittedName>
</protein>
<dbReference type="CDD" id="cd00291">
    <property type="entry name" value="SirA_YedF_YeeD"/>
    <property type="match status" value="1"/>
</dbReference>
<feature type="domain" description="UPF0033" evidence="2">
    <location>
        <begin position="13"/>
        <end position="37"/>
    </location>
</feature>
<evidence type="ECO:0000256" key="1">
    <source>
        <dbReference type="ARBA" id="ARBA00008984"/>
    </source>
</evidence>
<dbReference type="EMBL" id="CP000655">
    <property type="protein sequence ID" value="ABP34931.1"/>
    <property type="molecule type" value="Genomic_DNA"/>
</dbReference>
<keyword evidence="4" id="KW-1185">Reference proteome</keyword>
<dbReference type="Proteomes" id="UP000000231">
    <property type="component" value="Chromosome"/>
</dbReference>
<dbReference type="PROSITE" id="PS01148">
    <property type="entry name" value="UPF0033"/>
    <property type="match status" value="1"/>
</dbReference>
<accession>A4SZL7</accession>
<reference evidence="3 4" key="1">
    <citation type="journal article" date="2012" name="Stand. Genomic Sci.">
        <title>Complete genome sequence of Polynucleobacter necessarius subsp. asymbioticus type strain (QLW-P1DMWA-1(T)).</title>
        <authorList>
            <person name="Meincke L."/>
            <person name="Copeland A."/>
            <person name="Lapidus A."/>
            <person name="Lucas S."/>
            <person name="Berry K.W."/>
            <person name="Del Rio T.G."/>
            <person name="Hammon N."/>
            <person name="Dalin E."/>
            <person name="Tice H."/>
            <person name="Pitluck S."/>
            <person name="Richardson P."/>
            <person name="Bruce D."/>
            <person name="Goodwin L."/>
            <person name="Han C."/>
            <person name="Tapia R."/>
            <person name="Detter J.C."/>
            <person name="Schmutz J."/>
            <person name="Brettin T."/>
            <person name="Larimer F."/>
            <person name="Land M."/>
            <person name="Hauser L."/>
            <person name="Kyrpides N.C."/>
            <person name="Ivanova N."/>
            <person name="Goker M."/>
            <person name="Woyke T."/>
            <person name="Wu Q.L."/>
            <person name="Pockl M."/>
            <person name="Hahn M.W."/>
            <person name="Klenk H.P."/>
        </authorList>
    </citation>
    <scope>NUCLEOTIDE SEQUENCE [LARGE SCALE GENOMIC DNA]</scope>
    <source>
        <strain evidence="4">DSM 18221 / CIP 109841 / QLW-P1DMWA-1</strain>
    </source>
</reference>
<dbReference type="InterPro" id="IPR036868">
    <property type="entry name" value="TusA-like_sf"/>
</dbReference>
<organism evidence="3 4">
    <name type="scientific">Polynucleobacter asymbioticus (strain DSM 18221 / CIP 109841 / QLW-P1DMWA-1)</name>
    <name type="common">Polynucleobacter necessarius subsp. asymbioticus</name>
    <dbReference type="NCBI Taxonomy" id="312153"/>
    <lineage>
        <taxon>Bacteria</taxon>
        <taxon>Pseudomonadati</taxon>
        <taxon>Pseudomonadota</taxon>
        <taxon>Betaproteobacteria</taxon>
        <taxon>Burkholderiales</taxon>
        <taxon>Burkholderiaceae</taxon>
        <taxon>Polynucleobacter</taxon>
    </lineage>
</organism>
<dbReference type="Gene3D" id="3.30.110.40">
    <property type="entry name" value="TusA-like domain"/>
    <property type="match status" value="1"/>
</dbReference>
<dbReference type="SUPFAM" id="SSF64307">
    <property type="entry name" value="SirA-like"/>
    <property type="match status" value="1"/>
</dbReference>